<sequence length="284" mass="32423">MTIKRRITDKTLTIYLREIGKVKRLSAAEEKSLPPRMRKGDERALVRFTSANLKFVVKVAKEYQNRGLSLADLINEGNVGLLKAAQRFDEKKGVKFISYAVWWIRQAILKALAEQTKIIRLPLSQEGKIRKIASVSSGLMQEKGREPSVEEIAKKLNLDPHDVMEALRLAQKEISLDAPMSDDDEDREKLIDFIASKAYPSPEEQLKWDNFREEIGQILKTLSSREAKVLSLYFGIGDEGPMTLEKIGEILGGVSRERVRQIKEHALRKLRNLPNHENLKTYLS</sequence>
<evidence type="ECO:0000259" key="7">
    <source>
        <dbReference type="Pfam" id="PF04542"/>
    </source>
</evidence>
<dbReference type="InterPro" id="IPR036388">
    <property type="entry name" value="WH-like_DNA-bd_sf"/>
</dbReference>
<dbReference type="EMBL" id="LIZT01000014">
    <property type="protein sequence ID" value="KPJ50704.1"/>
    <property type="molecule type" value="Genomic_DNA"/>
</dbReference>
<dbReference type="InterPro" id="IPR013324">
    <property type="entry name" value="RNA_pol_sigma_r3/r4-like"/>
</dbReference>
<dbReference type="InterPro" id="IPR013325">
    <property type="entry name" value="RNA_pol_sigma_r2"/>
</dbReference>
<dbReference type="PANTHER" id="PTHR30603">
    <property type="entry name" value="RNA POLYMERASE SIGMA FACTOR RPO"/>
    <property type="match status" value="1"/>
</dbReference>
<dbReference type="InterPro" id="IPR014284">
    <property type="entry name" value="RNA_pol_sigma-70_dom"/>
</dbReference>
<comment type="caution">
    <text evidence="9">The sequence shown here is derived from an EMBL/GenBank/DDBJ whole genome shotgun (WGS) entry which is preliminary data.</text>
</comment>
<feature type="domain" description="RNA polymerase sigma-70 region 2" evidence="7">
    <location>
        <begin position="51"/>
        <end position="116"/>
    </location>
</feature>
<dbReference type="InterPro" id="IPR007630">
    <property type="entry name" value="RNA_pol_sigma70_r4"/>
</dbReference>
<dbReference type="InterPro" id="IPR007624">
    <property type="entry name" value="RNA_pol_sigma70_r3"/>
</dbReference>
<dbReference type="Gene3D" id="1.10.601.10">
    <property type="entry name" value="RNA Polymerase Primary Sigma Factor"/>
    <property type="match status" value="1"/>
</dbReference>
<feature type="domain" description="RNA polymerase sigma-70 region 1.2" evidence="5">
    <location>
        <begin position="12"/>
        <end position="42"/>
    </location>
</feature>
<dbReference type="PIRSF" id="PIRSF000770">
    <property type="entry name" value="RNA_pol_sigma-SigE/K"/>
    <property type="match status" value="1"/>
</dbReference>
<dbReference type="SUPFAM" id="SSF88946">
    <property type="entry name" value="Sigma2 domain of RNA polymerase sigma factors"/>
    <property type="match status" value="1"/>
</dbReference>
<keyword evidence="2" id="KW-0731">Sigma factor</keyword>
<evidence type="ECO:0000256" key="2">
    <source>
        <dbReference type="ARBA" id="ARBA00023082"/>
    </source>
</evidence>
<dbReference type="Gene3D" id="1.10.10.10">
    <property type="entry name" value="Winged helix-like DNA-binding domain superfamily/Winged helix DNA-binding domain"/>
    <property type="match status" value="2"/>
</dbReference>
<dbReference type="Pfam" id="PF04542">
    <property type="entry name" value="Sigma70_r2"/>
    <property type="match status" value="1"/>
</dbReference>
<dbReference type="Pfam" id="PF04539">
    <property type="entry name" value="Sigma70_r3"/>
    <property type="match status" value="1"/>
</dbReference>
<protein>
    <submittedName>
        <fullName evidence="9">RNA polymerase subunit sigma</fullName>
    </submittedName>
</protein>
<dbReference type="InterPro" id="IPR007627">
    <property type="entry name" value="RNA_pol_sigma70_r2"/>
</dbReference>
<organism evidence="9 10">
    <name type="scientific">candidate division TA06 bacterium DG_26</name>
    <dbReference type="NCBI Taxonomy" id="1703771"/>
    <lineage>
        <taxon>Bacteria</taxon>
        <taxon>Bacteria division TA06</taxon>
    </lineage>
</organism>
<dbReference type="PRINTS" id="PR00046">
    <property type="entry name" value="SIGMA70FCT"/>
</dbReference>
<evidence type="ECO:0000256" key="4">
    <source>
        <dbReference type="ARBA" id="ARBA00023163"/>
    </source>
</evidence>
<proteinExistence type="predicted"/>
<dbReference type="PANTHER" id="PTHR30603:SF47">
    <property type="entry name" value="RNA POLYMERASE SIGMA FACTOR SIGD, CHLOROPLASTIC"/>
    <property type="match status" value="1"/>
</dbReference>
<dbReference type="GO" id="GO:0003677">
    <property type="term" value="F:DNA binding"/>
    <property type="evidence" value="ECO:0007669"/>
    <property type="project" value="UniProtKB-KW"/>
</dbReference>
<feature type="domain" description="RNA polymerase sigma-70 region 4" evidence="8">
    <location>
        <begin position="219"/>
        <end position="272"/>
    </location>
</feature>
<dbReference type="PATRIC" id="fig|1703771.3.peg.259"/>
<dbReference type="Proteomes" id="UP000051124">
    <property type="component" value="Unassembled WGS sequence"/>
</dbReference>
<evidence type="ECO:0000313" key="10">
    <source>
        <dbReference type="Proteomes" id="UP000051124"/>
    </source>
</evidence>
<dbReference type="GO" id="GO:0016987">
    <property type="term" value="F:sigma factor activity"/>
    <property type="evidence" value="ECO:0007669"/>
    <property type="project" value="UniProtKB-KW"/>
</dbReference>
<keyword evidence="1" id="KW-0805">Transcription regulation</keyword>
<name>A0A0S7WKL5_UNCT6</name>
<evidence type="ECO:0000259" key="8">
    <source>
        <dbReference type="Pfam" id="PF04545"/>
    </source>
</evidence>
<evidence type="ECO:0000313" key="9">
    <source>
        <dbReference type="EMBL" id="KPJ50704.1"/>
    </source>
</evidence>
<dbReference type="CDD" id="cd06171">
    <property type="entry name" value="Sigma70_r4"/>
    <property type="match status" value="1"/>
</dbReference>
<evidence type="ECO:0000256" key="1">
    <source>
        <dbReference type="ARBA" id="ARBA00023015"/>
    </source>
</evidence>
<reference evidence="9 10" key="1">
    <citation type="journal article" date="2015" name="Microbiome">
        <title>Genomic resolution of linkages in carbon, nitrogen, and sulfur cycling among widespread estuary sediment bacteria.</title>
        <authorList>
            <person name="Baker B.J."/>
            <person name="Lazar C.S."/>
            <person name="Teske A.P."/>
            <person name="Dick G.J."/>
        </authorList>
    </citation>
    <scope>NUCLEOTIDE SEQUENCE [LARGE SCALE GENOMIC DNA]</scope>
    <source>
        <strain evidence="9">DG_26</strain>
    </source>
</reference>
<feature type="domain" description="RNA polymerase sigma-70 region 3" evidence="6">
    <location>
        <begin position="128"/>
        <end position="205"/>
    </location>
</feature>
<keyword evidence="3" id="KW-0238">DNA-binding</keyword>
<dbReference type="InterPro" id="IPR009042">
    <property type="entry name" value="RNA_pol_sigma70_r1_2"/>
</dbReference>
<dbReference type="GO" id="GO:0006352">
    <property type="term" value="P:DNA-templated transcription initiation"/>
    <property type="evidence" value="ECO:0007669"/>
    <property type="project" value="InterPro"/>
</dbReference>
<dbReference type="Pfam" id="PF04545">
    <property type="entry name" value="Sigma70_r4"/>
    <property type="match status" value="1"/>
</dbReference>
<dbReference type="InterPro" id="IPR050239">
    <property type="entry name" value="Sigma-70_RNA_pol_init_factors"/>
</dbReference>
<keyword evidence="4" id="KW-0804">Transcription</keyword>
<accession>A0A0S7WKL5</accession>
<dbReference type="AlphaFoldDB" id="A0A0S7WKL5"/>
<dbReference type="Pfam" id="PF00140">
    <property type="entry name" value="Sigma70_r1_2"/>
    <property type="match status" value="1"/>
</dbReference>
<evidence type="ECO:0000259" key="6">
    <source>
        <dbReference type="Pfam" id="PF04539"/>
    </source>
</evidence>
<dbReference type="SUPFAM" id="SSF88659">
    <property type="entry name" value="Sigma3 and sigma4 domains of RNA polymerase sigma factors"/>
    <property type="match status" value="2"/>
</dbReference>
<dbReference type="InterPro" id="IPR000943">
    <property type="entry name" value="RNA_pol_sigma70"/>
</dbReference>
<dbReference type="NCBIfam" id="TIGR02937">
    <property type="entry name" value="sigma70-ECF"/>
    <property type="match status" value="1"/>
</dbReference>
<evidence type="ECO:0000256" key="3">
    <source>
        <dbReference type="ARBA" id="ARBA00023125"/>
    </source>
</evidence>
<evidence type="ECO:0000259" key="5">
    <source>
        <dbReference type="Pfam" id="PF00140"/>
    </source>
</evidence>
<gene>
    <name evidence="9" type="ORF">AMJ40_02080</name>
</gene>